<comment type="caution">
    <text evidence="3">The sequence shown here is derived from an EMBL/GenBank/DDBJ whole genome shotgun (WGS) entry which is preliminary data.</text>
</comment>
<name>A0A7Z0TY85_9GAMM</name>
<dbReference type="EMBL" id="JACCJZ010000014">
    <property type="protein sequence ID" value="NYZ62660.1"/>
    <property type="molecule type" value="Genomic_DNA"/>
</dbReference>
<dbReference type="PANTHER" id="PTHR36837">
    <property type="entry name" value="POLY(3-HYDROXYALKANOATE) POLYMERASE SUBUNIT PHAC"/>
    <property type="match status" value="1"/>
</dbReference>
<evidence type="ECO:0000259" key="2">
    <source>
        <dbReference type="Pfam" id="PF06850"/>
    </source>
</evidence>
<keyword evidence="4" id="KW-1185">Reference proteome</keyword>
<dbReference type="Pfam" id="PF06850">
    <property type="entry name" value="PHB_depo_C"/>
    <property type="match status" value="1"/>
</dbReference>
<dbReference type="Proteomes" id="UP000589896">
    <property type="component" value="Unassembled WGS sequence"/>
</dbReference>
<dbReference type="RefSeq" id="WP_180544900.1">
    <property type="nucleotide sequence ID" value="NZ_JACCJZ010000014.1"/>
</dbReference>
<gene>
    <name evidence="3" type="primary">phaZ</name>
    <name evidence="3" type="ORF">H0E82_07750</name>
</gene>
<protein>
    <submittedName>
        <fullName evidence="3">Polyhydroxyalkanoate depolymerase</fullName>
    </submittedName>
</protein>
<dbReference type="SUPFAM" id="SSF53474">
    <property type="entry name" value="alpha/beta-Hydrolases"/>
    <property type="match status" value="1"/>
</dbReference>
<dbReference type="PANTHER" id="PTHR36837:SF4">
    <property type="entry name" value="BLR0908 PROTEIN"/>
    <property type="match status" value="1"/>
</dbReference>
<evidence type="ECO:0000256" key="1">
    <source>
        <dbReference type="SAM" id="MobiDB-lite"/>
    </source>
</evidence>
<dbReference type="Gene3D" id="3.40.50.1820">
    <property type="entry name" value="alpha/beta hydrolase"/>
    <property type="match status" value="1"/>
</dbReference>
<dbReference type="InterPro" id="IPR010915">
    <property type="entry name" value="PHB_depoly_PhaZ"/>
</dbReference>
<dbReference type="InterPro" id="IPR051321">
    <property type="entry name" value="PHA/PHB_synthase"/>
</dbReference>
<sequence>MYYQMHELGRAWMKPWTLLADATARAFGADTTWLSQVPGADRVAAANELLYRIGKDYEKPAFGIHAVDNDDTERTYPVVQLDALVKPFCKLLRFKRYTDDPAHLEVIKAQPTVLVVAPLSGHHSTLLRDTVRTLLRDHKVYITDWIDARMVPAEAGAFSLDDYVAYIEAFIRHIGAEDLHVISVCQPTVPVLAAVSLMAGRGEPTPRSLVMMGGPIDTRESPTSVNNLATEKPLEWFEQTVIHPVPANYPGRGRMVYPGFLQHMGFMAMNPERHLESHWDFYRNLLKGDDEDAESHRRFYDEYNAVLDMPAEYYLDTIRVVFQQHLLPRGRWDVAGERVDPSQITGTALLTIEGELDDISGAGQTQAAHTLCTGVAAAHRAHITVEGAGHYGIFSGRRWRNQVYPQVRDFIARHASAPAAGTQAKPPAGEAPGVTRAQTARKTAGAAPAKRRRTNRAV</sequence>
<feature type="region of interest" description="Disordered" evidence="1">
    <location>
        <begin position="417"/>
        <end position="458"/>
    </location>
</feature>
<feature type="compositionally biased region" description="Basic residues" evidence="1">
    <location>
        <begin position="449"/>
        <end position="458"/>
    </location>
</feature>
<organism evidence="3 4">
    <name type="scientific">Luteimonas deserti</name>
    <dbReference type="NCBI Taxonomy" id="2752306"/>
    <lineage>
        <taxon>Bacteria</taxon>
        <taxon>Pseudomonadati</taxon>
        <taxon>Pseudomonadota</taxon>
        <taxon>Gammaproteobacteria</taxon>
        <taxon>Lysobacterales</taxon>
        <taxon>Lysobacteraceae</taxon>
        <taxon>Luteimonas</taxon>
    </lineage>
</organism>
<accession>A0A7Z0TY85</accession>
<evidence type="ECO:0000313" key="4">
    <source>
        <dbReference type="Proteomes" id="UP000589896"/>
    </source>
</evidence>
<proteinExistence type="predicted"/>
<dbReference type="InterPro" id="IPR029058">
    <property type="entry name" value="AB_hydrolase_fold"/>
</dbReference>
<dbReference type="InterPro" id="IPR009656">
    <property type="entry name" value="PHB_depo_C"/>
</dbReference>
<dbReference type="PIRSF" id="PIRSF020818">
    <property type="entry name" value="PHB_depoly_PhaZ"/>
    <property type="match status" value="1"/>
</dbReference>
<reference evidence="3 4" key="1">
    <citation type="submission" date="2020-07" db="EMBL/GenBank/DDBJ databases">
        <title>isolation of Luteimonas sp. SJ-16.</title>
        <authorList>
            <person name="Huang X.-X."/>
            <person name="Xu L."/>
            <person name="Sun J.-Q."/>
        </authorList>
    </citation>
    <scope>NUCLEOTIDE SEQUENCE [LARGE SCALE GENOMIC DNA]</scope>
    <source>
        <strain evidence="3 4">SJ-16</strain>
    </source>
</reference>
<dbReference type="NCBIfam" id="TIGR01849">
    <property type="entry name" value="PHB_depoly_PhaZ"/>
    <property type="match status" value="1"/>
</dbReference>
<feature type="domain" description="PHB de-polymerase C-terminal" evidence="2">
    <location>
        <begin position="213"/>
        <end position="414"/>
    </location>
</feature>
<evidence type="ECO:0000313" key="3">
    <source>
        <dbReference type="EMBL" id="NYZ62660.1"/>
    </source>
</evidence>
<dbReference type="AlphaFoldDB" id="A0A7Z0TY85"/>